<evidence type="ECO:0000313" key="2">
    <source>
        <dbReference type="EMBL" id="KAI3871495.1"/>
    </source>
</evidence>
<accession>A0AAD4X913</accession>
<keyword evidence="3" id="KW-1185">Reference proteome</keyword>
<evidence type="ECO:0000313" key="3">
    <source>
        <dbReference type="Proteomes" id="UP001202328"/>
    </source>
</evidence>
<proteinExistence type="predicted"/>
<keyword evidence="1" id="KW-0732">Signal</keyword>
<evidence type="ECO:0000256" key="1">
    <source>
        <dbReference type="SAM" id="SignalP"/>
    </source>
</evidence>
<sequence>MVVVLFSLLTVFCRTCPVEVEELCRLQGRPVSTVECNWWNSPPQLRESVCEGCCGKPSTRPARPISNTECQAGDIETSFPLYTNFLWDCGLCQEGCKKKCAHESKCMKTGRAKVSREMCTYMQYWGQPIFVCNCCCRKTNGPLISIGL</sequence>
<protein>
    <submittedName>
        <fullName evidence="2">Uncharacterized protein</fullName>
    </submittedName>
</protein>
<feature type="chain" id="PRO_5042128905" evidence="1">
    <location>
        <begin position="16"/>
        <end position="148"/>
    </location>
</feature>
<organism evidence="2 3">
    <name type="scientific">Papaver atlanticum</name>
    <dbReference type="NCBI Taxonomy" id="357466"/>
    <lineage>
        <taxon>Eukaryota</taxon>
        <taxon>Viridiplantae</taxon>
        <taxon>Streptophyta</taxon>
        <taxon>Embryophyta</taxon>
        <taxon>Tracheophyta</taxon>
        <taxon>Spermatophyta</taxon>
        <taxon>Magnoliopsida</taxon>
        <taxon>Ranunculales</taxon>
        <taxon>Papaveraceae</taxon>
        <taxon>Papaveroideae</taxon>
        <taxon>Papaver</taxon>
    </lineage>
</organism>
<dbReference type="EMBL" id="JAJJMB010013055">
    <property type="protein sequence ID" value="KAI3871495.1"/>
    <property type="molecule type" value="Genomic_DNA"/>
</dbReference>
<dbReference type="Proteomes" id="UP001202328">
    <property type="component" value="Unassembled WGS sequence"/>
</dbReference>
<comment type="caution">
    <text evidence="2">The sequence shown here is derived from an EMBL/GenBank/DDBJ whole genome shotgun (WGS) entry which is preliminary data.</text>
</comment>
<dbReference type="AlphaFoldDB" id="A0AAD4X913"/>
<gene>
    <name evidence="2" type="ORF">MKW98_011550</name>
</gene>
<reference evidence="2" key="1">
    <citation type="submission" date="2022-04" db="EMBL/GenBank/DDBJ databases">
        <title>A functionally conserved STORR gene fusion in Papaver species that diverged 16.8 million years ago.</title>
        <authorList>
            <person name="Catania T."/>
        </authorList>
    </citation>
    <scope>NUCLEOTIDE SEQUENCE</scope>
    <source>
        <strain evidence="2">S-188037</strain>
    </source>
</reference>
<feature type="signal peptide" evidence="1">
    <location>
        <begin position="1"/>
        <end position="15"/>
    </location>
</feature>
<name>A0AAD4X913_9MAGN</name>